<reference evidence="1 2" key="1">
    <citation type="submission" date="2023-07" db="EMBL/GenBank/DDBJ databases">
        <title>Sorghum-associated microbial communities from plants grown in Nebraska, USA.</title>
        <authorList>
            <person name="Schachtman D."/>
        </authorList>
    </citation>
    <scope>NUCLEOTIDE SEQUENCE [LARGE SCALE GENOMIC DNA]</scope>
    <source>
        <strain evidence="1 2">BE313</strain>
    </source>
</reference>
<organism evidence="1 2">
    <name type="scientific">Rhodoferax ferrireducens</name>
    <dbReference type="NCBI Taxonomy" id="192843"/>
    <lineage>
        <taxon>Bacteria</taxon>
        <taxon>Pseudomonadati</taxon>
        <taxon>Pseudomonadota</taxon>
        <taxon>Betaproteobacteria</taxon>
        <taxon>Burkholderiales</taxon>
        <taxon>Comamonadaceae</taxon>
        <taxon>Rhodoferax</taxon>
    </lineage>
</organism>
<dbReference type="Proteomes" id="UP001180487">
    <property type="component" value="Unassembled WGS sequence"/>
</dbReference>
<dbReference type="RefSeq" id="WP_310373133.1">
    <property type="nucleotide sequence ID" value="NZ_JAVDXT010000002.1"/>
</dbReference>
<evidence type="ECO:0000313" key="1">
    <source>
        <dbReference type="EMBL" id="MDR7377471.1"/>
    </source>
</evidence>
<evidence type="ECO:0000313" key="2">
    <source>
        <dbReference type="Proteomes" id="UP001180487"/>
    </source>
</evidence>
<sequence>MSDDFDDLFDAPASAATAAPAPAPATAAAPTPVAASVPATVPAPQSDTEPPVRCIWMAIYKRGATVQYKGNNHTVTHVQISKGNLFVGMQNVDGVIPHEKVSVPLTEFRLQLRN</sequence>
<dbReference type="EMBL" id="JAVDXT010000002">
    <property type="protein sequence ID" value="MDR7377471.1"/>
    <property type="molecule type" value="Genomic_DNA"/>
</dbReference>
<gene>
    <name evidence="1" type="ORF">J2X19_002150</name>
</gene>
<keyword evidence="2" id="KW-1185">Reference proteome</keyword>
<proteinExistence type="predicted"/>
<comment type="caution">
    <text evidence="1">The sequence shown here is derived from an EMBL/GenBank/DDBJ whole genome shotgun (WGS) entry which is preliminary data.</text>
</comment>
<name>A0ABU2C811_9BURK</name>
<protein>
    <submittedName>
        <fullName evidence="1">Uncharacterized protein</fullName>
    </submittedName>
</protein>
<accession>A0ABU2C811</accession>